<organism evidence="1 2">
    <name type="scientific">Ralstonia wenshanensis</name>
    <dbReference type="NCBI Taxonomy" id="2842456"/>
    <lineage>
        <taxon>Bacteria</taxon>
        <taxon>Pseudomonadati</taxon>
        <taxon>Pseudomonadota</taxon>
        <taxon>Betaproteobacteria</taxon>
        <taxon>Burkholderiales</taxon>
        <taxon>Burkholderiaceae</taxon>
        <taxon>Ralstonia</taxon>
    </lineage>
</organism>
<dbReference type="Proteomes" id="UP001189915">
    <property type="component" value="Unassembled WGS sequence"/>
</dbReference>
<gene>
    <name evidence="1" type="ORF">LMG18091_03692</name>
</gene>
<name>A0AAD2B8B8_9RALS</name>
<dbReference type="EMBL" id="CATWAF010000005">
    <property type="protein sequence ID" value="CAJ0702465.1"/>
    <property type="molecule type" value="Genomic_DNA"/>
</dbReference>
<dbReference type="AlphaFoldDB" id="A0AAD2B8B8"/>
<comment type="caution">
    <text evidence="1">The sequence shown here is derived from an EMBL/GenBank/DDBJ whole genome shotgun (WGS) entry which is preliminary data.</text>
</comment>
<reference evidence="1 2" key="1">
    <citation type="submission" date="2023-07" db="EMBL/GenBank/DDBJ databases">
        <authorList>
            <person name="Peeters C."/>
        </authorList>
    </citation>
    <scope>NUCLEOTIDE SEQUENCE [LARGE SCALE GENOMIC DNA]</scope>
    <source>
        <strain evidence="1 2">LMG 18091</strain>
    </source>
</reference>
<accession>A0AAD2B8B8</accession>
<protein>
    <submittedName>
        <fullName evidence="1">Uncharacterized protein</fullName>
    </submittedName>
</protein>
<evidence type="ECO:0000313" key="2">
    <source>
        <dbReference type="Proteomes" id="UP001189915"/>
    </source>
</evidence>
<keyword evidence="2" id="KW-1185">Reference proteome</keyword>
<proteinExistence type="predicted"/>
<sequence>MLLRFLAFFSVRAARRLDRHRFARKYVVALTTKRAAERFERTRRHFYKVW</sequence>
<evidence type="ECO:0000313" key="1">
    <source>
        <dbReference type="EMBL" id="CAJ0702465.1"/>
    </source>
</evidence>